<reference evidence="11" key="1">
    <citation type="submission" date="2025-08" db="UniProtKB">
        <authorList>
            <consortium name="RefSeq"/>
        </authorList>
    </citation>
    <scope>IDENTIFICATION</scope>
</reference>
<dbReference type="FunCoup" id="A0A1S3A4F2">
    <property type="interactions" value="32"/>
</dbReference>
<dbReference type="Gene3D" id="2.60.120.340">
    <property type="entry name" value="Nucleoplasmin core domain"/>
    <property type="match status" value="1"/>
</dbReference>
<evidence type="ECO:0000256" key="6">
    <source>
        <dbReference type="ARBA" id="ARBA00023242"/>
    </source>
</evidence>
<dbReference type="InterPro" id="IPR024057">
    <property type="entry name" value="Nucleoplasmin_core_dom"/>
</dbReference>
<dbReference type="GO" id="GO:0005730">
    <property type="term" value="C:nucleolus"/>
    <property type="evidence" value="ECO:0007669"/>
    <property type="project" value="TreeGrafter"/>
</dbReference>
<dbReference type="InParanoid" id="A0A1S3A4F2"/>
<evidence type="ECO:0000256" key="2">
    <source>
        <dbReference type="ARBA" id="ARBA00010744"/>
    </source>
</evidence>
<dbReference type="GO" id="GO:0007338">
    <property type="term" value="P:single fertilization"/>
    <property type="evidence" value="ECO:0007669"/>
    <property type="project" value="UniProtKB-KW"/>
</dbReference>
<gene>
    <name evidence="11" type="primary">NPM2</name>
</gene>
<proteinExistence type="inferred from homology"/>
<dbReference type="PANTHER" id="PTHR22747">
    <property type="entry name" value="NUCLEOPLASMIN"/>
    <property type="match status" value="1"/>
</dbReference>
<dbReference type="Proteomes" id="UP001652624">
    <property type="component" value="Chromosome 19"/>
</dbReference>
<dbReference type="GO" id="GO:0005654">
    <property type="term" value="C:nucleoplasm"/>
    <property type="evidence" value="ECO:0007669"/>
    <property type="project" value="TreeGrafter"/>
</dbReference>
<dbReference type="GO" id="GO:0003723">
    <property type="term" value="F:RNA binding"/>
    <property type="evidence" value="ECO:0007669"/>
    <property type="project" value="TreeGrafter"/>
</dbReference>
<dbReference type="GO" id="GO:0045740">
    <property type="term" value="P:positive regulation of DNA replication"/>
    <property type="evidence" value="ECO:0007669"/>
    <property type="project" value="TreeGrafter"/>
</dbReference>
<feature type="domain" description="Nucleoplasmin core" evidence="9">
    <location>
        <begin position="11"/>
        <end position="113"/>
    </location>
</feature>
<evidence type="ECO:0000313" key="10">
    <source>
        <dbReference type="Proteomes" id="UP001652624"/>
    </source>
</evidence>
<dbReference type="PANTHER" id="PTHR22747:SF14">
    <property type="entry name" value="NUCLEOPLASMIN-2"/>
    <property type="match status" value="1"/>
</dbReference>
<evidence type="ECO:0000256" key="1">
    <source>
        <dbReference type="ARBA" id="ARBA00004123"/>
    </source>
</evidence>
<keyword evidence="5" id="KW-0143">Chaperone</keyword>
<evidence type="ECO:0000256" key="7">
    <source>
        <dbReference type="ARBA" id="ARBA00023279"/>
    </source>
</evidence>
<protein>
    <submittedName>
        <fullName evidence="11">Nucleoplasmin-2</fullName>
    </submittedName>
</protein>
<dbReference type="AlphaFoldDB" id="A0A1S3A4F2"/>
<organism evidence="10 11">
    <name type="scientific">Erinaceus europaeus</name>
    <name type="common">Western European hedgehog</name>
    <dbReference type="NCBI Taxonomy" id="9365"/>
    <lineage>
        <taxon>Eukaryota</taxon>
        <taxon>Metazoa</taxon>
        <taxon>Chordata</taxon>
        <taxon>Craniata</taxon>
        <taxon>Vertebrata</taxon>
        <taxon>Euteleostomi</taxon>
        <taxon>Mammalia</taxon>
        <taxon>Eutheria</taxon>
        <taxon>Laurasiatheria</taxon>
        <taxon>Eulipotyphla</taxon>
        <taxon>Erinaceidae</taxon>
        <taxon>Erinaceinae</taxon>
        <taxon>Erinaceus</taxon>
    </lineage>
</organism>
<dbReference type="Pfam" id="PF03066">
    <property type="entry name" value="Nucleoplasmin"/>
    <property type="match status" value="1"/>
</dbReference>
<dbReference type="GO" id="GO:0006338">
    <property type="term" value="P:chromatin remodeling"/>
    <property type="evidence" value="ECO:0007669"/>
    <property type="project" value="TreeGrafter"/>
</dbReference>
<keyword evidence="3" id="KW-0217">Developmental protein</keyword>
<feature type="compositionally biased region" description="Acidic residues" evidence="8">
    <location>
        <begin position="121"/>
        <end position="149"/>
    </location>
</feature>
<dbReference type="GO" id="GO:0042393">
    <property type="term" value="F:histone binding"/>
    <property type="evidence" value="ECO:0007669"/>
    <property type="project" value="TreeGrafter"/>
</dbReference>
<dbReference type="RefSeq" id="XP_007529218.2">
    <property type="nucleotide sequence ID" value="XM_007529156.2"/>
</dbReference>
<dbReference type="GeneID" id="103118924"/>
<evidence type="ECO:0000259" key="9">
    <source>
        <dbReference type="Pfam" id="PF03066"/>
    </source>
</evidence>
<dbReference type="GO" id="GO:0003682">
    <property type="term" value="F:chromatin binding"/>
    <property type="evidence" value="ECO:0007669"/>
    <property type="project" value="TreeGrafter"/>
</dbReference>
<dbReference type="CTD" id="10361"/>
<dbReference type="InterPro" id="IPR036824">
    <property type="entry name" value="Nucleoplasmin_core_dom_sf"/>
</dbReference>
<dbReference type="OrthoDB" id="6075101at2759"/>
<evidence type="ECO:0000256" key="5">
    <source>
        <dbReference type="ARBA" id="ARBA00023186"/>
    </source>
</evidence>
<keyword evidence="10" id="KW-1185">Reference proteome</keyword>
<accession>A0A1S3A4F2</accession>
<evidence type="ECO:0000313" key="11">
    <source>
        <dbReference type="RefSeq" id="XP_007529218.2"/>
    </source>
</evidence>
<comment type="similarity">
    <text evidence="2">Belongs to the nucleoplasmin family.</text>
</comment>
<feature type="region of interest" description="Disordered" evidence="8">
    <location>
        <begin position="113"/>
        <end position="182"/>
    </location>
</feature>
<evidence type="ECO:0000256" key="3">
    <source>
        <dbReference type="ARBA" id="ARBA00022473"/>
    </source>
</evidence>
<dbReference type="eggNOG" id="ENOG502S0N8">
    <property type="taxonomic scope" value="Eukaryota"/>
</dbReference>
<comment type="subcellular location">
    <subcellularLocation>
        <location evidence="1">Nucleus</location>
    </subcellularLocation>
</comment>
<keyword evidence="4" id="KW-0156">Chromatin regulator</keyword>
<name>A0A1S3A4F2_ERIEU</name>
<dbReference type="SUPFAM" id="SSF69203">
    <property type="entry name" value="Nucleoplasmin-like core domain"/>
    <property type="match status" value="1"/>
</dbReference>
<dbReference type="GO" id="GO:0005737">
    <property type="term" value="C:cytoplasm"/>
    <property type="evidence" value="ECO:0007669"/>
    <property type="project" value="TreeGrafter"/>
</dbReference>
<evidence type="ECO:0000256" key="4">
    <source>
        <dbReference type="ARBA" id="ARBA00022853"/>
    </source>
</evidence>
<evidence type="ECO:0000256" key="8">
    <source>
        <dbReference type="SAM" id="MobiDB-lite"/>
    </source>
</evidence>
<keyword evidence="7" id="KW-0278">Fertilization</keyword>
<keyword evidence="6" id="KW-0539">Nucleus</keyword>
<dbReference type="InterPro" id="IPR004301">
    <property type="entry name" value="Nucleoplasmin"/>
</dbReference>
<sequence length="182" mass="20596">MTTGRVLNCLLWSCELNQEKRSCTVRTQKEGRQDSKLVLSTICMGDKAKEELHLVEALPQSDQEDSKKARFVPIASLHPSVLPMVIMMEMELAPPVTFQLRVGSGPVFISGQESFDNSDLSWEEEAEEEDLDEEEEEEEEEDDDADISLEETPVKQSKRLAPSKQSSAAKKKKIEKEEEPVR</sequence>